<sequence>MLKVTDAARVPAEIVQYCPDQTMSGRGCVRAGGGFKHGGGYGLYSGQPDRGRRCTP</sequence>
<protein>
    <submittedName>
        <fullName evidence="1">Uncharacterized protein</fullName>
    </submittedName>
</protein>
<keyword evidence="2" id="KW-1185">Reference proteome</keyword>
<reference evidence="2" key="1">
    <citation type="submission" date="2020-01" db="EMBL/GenBank/DDBJ databases">
        <title>Phosphoaccumulans saitamaens gen. nov., sp. nov., a polyphosphate accumulating bacterium isolated from surface river water.</title>
        <authorList>
            <person name="Watanabe K."/>
            <person name="Suda W."/>
        </authorList>
    </citation>
    <scope>NUCLEOTIDE SEQUENCE [LARGE SCALE GENOMIC DNA]</scope>
    <source>
        <strain evidence="2">ICHIAU1</strain>
    </source>
</reference>
<accession>A0A679IDT2</accession>
<dbReference type="AlphaFoldDB" id="A0A679IDT2"/>
<evidence type="ECO:0000313" key="1">
    <source>
        <dbReference type="EMBL" id="BBU68459.1"/>
    </source>
</evidence>
<organism evidence="1 2">
    <name type="scientific">Fluviibacter phosphoraccumulans</name>
    <dbReference type="NCBI Taxonomy" id="1751046"/>
    <lineage>
        <taxon>Bacteria</taxon>
        <taxon>Pseudomonadati</taxon>
        <taxon>Pseudomonadota</taxon>
        <taxon>Betaproteobacteria</taxon>
        <taxon>Rhodocyclales</taxon>
        <taxon>Fluviibacteraceae</taxon>
        <taxon>Fluviibacter</taxon>
    </lineage>
</organism>
<gene>
    <name evidence="1" type="ORF">ICHIAU1_07420</name>
</gene>
<name>A0A679IDT2_9RHOO</name>
<proteinExistence type="predicted"/>
<dbReference type="Proteomes" id="UP000463961">
    <property type="component" value="Chromosome"/>
</dbReference>
<evidence type="ECO:0000313" key="2">
    <source>
        <dbReference type="Proteomes" id="UP000463961"/>
    </source>
</evidence>
<dbReference type="EMBL" id="AP022345">
    <property type="protein sequence ID" value="BBU68459.1"/>
    <property type="molecule type" value="Genomic_DNA"/>
</dbReference>